<keyword evidence="3 8" id="KW-0963">Cytoplasm</keyword>
<sequence length="278" mass="28556">MLEGKIIGFVGSGNMAEALISGLLATGRTHPENILCADINAERRNEMAQRYGVVPEGDNTALIARADVVIYAVKPQIMDSVLRQTAAGLRPTQLVISIAAGIPMAAIAVHTAQPLHLVRAMPNVCAAVKAAATAIVAGPHATTADRQTASTIFASVGECVTVPAEHLLDAVTGLSGSGPAYVFLILEALADAGVKMGLARAEALRLAAQTVAGAARMQLETNVHPAVLKDRVTSPGGTTIAGLHALEKGGLRAILMDAVEMATQRAQALGVTPSPTKD</sequence>
<feature type="domain" description="Pyrroline-5-carboxylate reductase dimerisation" evidence="13">
    <location>
        <begin position="165"/>
        <end position="268"/>
    </location>
</feature>
<dbReference type="PIRSF" id="PIRSF000193">
    <property type="entry name" value="Pyrrol-5-carb_rd"/>
    <property type="match status" value="1"/>
</dbReference>
<dbReference type="GO" id="GO:0004735">
    <property type="term" value="F:pyrroline-5-carboxylate reductase activity"/>
    <property type="evidence" value="ECO:0007669"/>
    <property type="project" value="UniProtKB-UniRule"/>
</dbReference>
<comment type="caution">
    <text evidence="14">The sequence shown here is derived from an EMBL/GenBank/DDBJ whole genome shotgun (WGS) entry which is preliminary data.</text>
</comment>
<accession>A0AA41R453</accession>
<dbReference type="GO" id="GO:0005737">
    <property type="term" value="C:cytoplasm"/>
    <property type="evidence" value="ECO:0007669"/>
    <property type="project" value="UniProtKB-SubCell"/>
</dbReference>
<dbReference type="Pfam" id="PF14748">
    <property type="entry name" value="P5CR_dimer"/>
    <property type="match status" value="1"/>
</dbReference>
<name>A0AA41R453_9BACT</name>
<dbReference type="SUPFAM" id="SSF51735">
    <property type="entry name" value="NAD(P)-binding Rossmann-fold domains"/>
    <property type="match status" value="1"/>
</dbReference>
<dbReference type="NCBIfam" id="TIGR00112">
    <property type="entry name" value="proC"/>
    <property type="match status" value="1"/>
</dbReference>
<evidence type="ECO:0000256" key="7">
    <source>
        <dbReference type="ARBA" id="ARBA00023002"/>
    </source>
</evidence>
<keyword evidence="6 8" id="KW-0521">NADP</keyword>
<comment type="subcellular location">
    <subcellularLocation>
        <location evidence="1 8">Cytoplasm</location>
    </subcellularLocation>
</comment>
<evidence type="ECO:0000259" key="13">
    <source>
        <dbReference type="Pfam" id="PF14748"/>
    </source>
</evidence>
<dbReference type="EMBL" id="JALJRB010000006">
    <property type="protein sequence ID" value="MCJ8500441.1"/>
    <property type="molecule type" value="Genomic_DNA"/>
</dbReference>
<evidence type="ECO:0000256" key="1">
    <source>
        <dbReference type="ARBA" id="ARBA00004496"/>
    </source>
</evidence>
<dbReference type="GO" id="GO:0055129">
    <property type="term" value="P:L-proline biosynthetic process"/>
    <property type="evidence" value="ECO:0007669"/>
    <property type="project" value="UniProtKB-UniRule"/>
</dbReference>
<evidence type="ECO:0000259" key="12">
    <source>
        <dbReference type="Pfam" id="PF03807"/>
    </source>
</evidence>
<keyword evidence="4 8" id="KW-0028">Amino-acid biosynthesis</keyword>
<dbReference type="HAMAP" id="MF_01925">
    <property type="entry name" value="P5C_reductase"/>
    <property type="match status" value="1"/>
</dbReference>
<dbReference type="SUPFAM" id="SSF48179">
    <property type="entry name" value="6-phosphogluconate dehydrogenase C-terminal domain-like"/>
    <property type="match status" value="1"/>
</dbReference>
<dbReference type="PANTHER" id="PTHR11645">
    <property type="entry name" value="PYRROLINE-5-CARBOXYLATE REDUCTASE"/>
    <property type="match status" value="1"/>
</dbReference>
<evidence type="ECO:0000313" key="14">
    <source>
        <dbReference type="EMBL" id="MCJ8500441.1"/>
    </source>
</evidence>
<evidence type="ECO:0000256" key="11">
    <source>
        <dbReference type="RuleBase" id="RU003903"/>
    </source>
</evidence>
<dbReference type="InterPro" id="IPR053790">
    <property type="entry name" value="P5CR-like_CS"/>
</dbReference>
<proteinExistence type="inferred from homology"/>
<dbReference type="EC" id="1.5.1.2" evidence="8 9"/>
<dbReference type="InterPro" id="IPR008927">
    <property type="entry name" value="6-PGluconate_DH-like_C_sf"/>
</dbReference>
<dbReference type="InterPro" id="IPR036291">
    <property type="entry name" value="NAD(P)-bd_dom_sf"/>
</dbReference>
<dbReference type="Proteomes" id="UP001165427">
    <property type="component" value="Unassembled WGS sequence"/>
</dbReference>
<evidence type="ECO:0000256" key="8">
    <source>
        <dbReference type="HAMAP-Rule" id="MF_01925"/>
    </source>
</evidence>
<feature type="domain" description="Pyrroline-5-carboxylate reductase catalytic N-terminal" evidence="12">
    <location>
        <begin position="7"/>
        <end position="101"/>
    </location>
</feature>
<evidence type="ECO:0000256" key="3">
    <source>
        <dbReference type="ARBA" id="ARBA00022490"/>
    </source>
</evidence>
<comment type="similarity">
    <text evidence="2 8 11">Belongs to the pyrroline-5-carboxylate reductase family.</text>
</comment>
<evidence type="ECO:0000256" key="9">
    <source>
        <dbReference type="NCBIfam" id="TIGR00112"/>
    </source>
</evidence>
<dbReference type="Gene3D" id="3.40.50.720">
    <property type="entry name" value="NAD(P)-binding Rossmann-like Domain"/>
    <property type="match status" value="1"/>
</dbReference>
<organism evidence="14 15">
    <name type="scientific">Desulfatitalea alkaliphila</name>
    <dbReference type="NCBI Taxonomy" id="2929485"/>
    <lineage>
        <taxon>Bacteria</taxon>
        <taxon>Pseudomonadati</taxon>
        <taxon>Thermodesulfobacteriota</taxon>
        <taxon>Desulfobacteria</taxon>
        <taxon>Desulfobacterales</taxon>
        <taxon>Desulfosarcinaceae</taxon>
        <taxon>Desulfatitalea</taxon>
    </lineage>
</organism>
<comment type="catalytic activity">
    <reaction evidence="8 11">
        <text>L-proline + NADP(+) = (S)-1-pyrroline-5-carboxylate + NADPH + 2 H(+)</text>
        <dbReference type="Rhea" id="RHEA:14109"/>
        <dbReference type="ChEBI" id="CHEBI:15378"/>
        <dbReference type="ChEBI" id="CHEBI:17388"/>
        <dbReference type="ChEBI" id="CHEBI:57783"/>
        <dbReference type="ChEBI" id="CHEBI:58349"/>
        <dbReference type="ChEBI" id="CHEBI:60039"/>
        <dbReference type="EC" id="1.5.1.2"/>
    </reaction>
</comment>
<keyword evidence="5 8" id="KW-0641">Proline biosynthesis</keyword>
<feature type="binding site" evidence="10">
    <location>
        <begin position="72"/>
        <end position="75"/>
    </location>
    <ligand>
        <name>NADP(+)</name>
        <dbReference type="ChEBI" id="CHEBI:58349"/>
    </ligand>
</feature>
<feature type="binding site" evidence="10">
    <location>
        <position position="59"/>
    </location>
    <ligand>
        <name>NADPH</name>
        <dbReference type="ChEBI" id="CHEBI:57783"/>
    </ligand>
</feature>
<evidence type="ECO:0000256" key="4">
    <source>
        <dbReference type="ARBA" id="ARBA00022605"/>
    </source>
</evidence>
<keyword evidence="15" id="KW-1185">Reference proteome</keyword>
<evidence type="ECO:0000313" key="15">
    <source>
        <dbReference type="Proteomes" id="UP001165427"/>
    </source>
</evidence>
<keyword evidence="7 8" id="KW-0560">Oxidoreductase</keyword>
<dbReference type="AlphaFoldDB" id="A0AA41R453"/>
<dbReference type="PANTHER" id="PTHR11645:SF0">
    <property type="entry name" value="PYRROLINE-5-CARBOXYLATE REDUCTASE 3"/>
    <property type="match status" value="1"/>
</dbReference>
<protein>
    <recommendedName>
        <fullName evidence="8 9">Pyrroline-5-carboxylate reductase</fullName>
        <shortName evidence="8">P5C reductase</shortName>
        <shortName evidence="8">P5CR</shortName>
        <ecNumber evidence="8 9">1.5.1.2</ecNumber>
    </recommendedName>
    <alternativeName>
        <fullName evidence="8">PCA reductase</fullName>
    </alternativeName>
</protein>
<gene>
    <name evidence="8 14" type="primary">proC</name>
    <name evidence="14" type="ORF">MRX98_07635</name>
</gene>
<evidence type="ECO:0000256" key="6">
    <source>
        <dbReference type="ARBA" id="ARBA00022857"/>
    </source>
</evidence>
<dbReference type="InterPro" id="IPR028939">
    <property type="entry name" value="P5C_Rdtase_cat_N"/>
</dbReference>
<evidence type="ECO:0000256" key="2">
    <source>
        <dbReference type="ARBA" id="ARBA00005525"/>
    </source>
</evidence>
<dbReference type="Gene3D" id="1.10.3730.10">
    <property type="entry name" value="ProC C-terminal domain-like"/>
    <property type="match status" value="1"/>
</dbReference>
<comment type="function">
    <text evidence="8">Catalyzes the reduction of 1-pyrroline-5-carboxylate (PCA) to L-proline.</text>
</comment>
<dbReference type="InterPro" id="IPR000304">
    <property type="entry name" value="Pyrroline-COOH_reductase"/>
</dbReference>
<dbReference type="FunFam" id="3.40.50.720:FF:000190">
    <property type="entry name" value="Pyrroline-5-carboxylate reductase"/>
    <property type="match status" value="1"/>
</dbReference>
<dbReference type="RefSeq" id="WP_246904789.1">
    <property type="nucleotide sequence ID" value="NZ_JALJRB010000006.1"/>
</dbReference>
<comment type="catalytic activity">
    <reaction evidence="8">
        <text>L-proline + NAD(+) = (S)-1-pyrroline-5-carboxylate + NADH + 2 H(+)</text>
        <dbReference type="Rhea" id="RHEA:14105"/>
        <dbReference type="ChEBI" id="CHEBI:15378"/>
        <dbReference type="ChEBI" id="CHEBI:17388"/>
        <dbReference type="ChEBI" id="CHEBI:57540"/>
        <dbReference type="ChEBI" id="CHEBI:57945"/>
        <dbReference type="ChEBI" id="CHEBI:60039"/>
        <dbReference type="EC" id="1.5.1.2"/>
    </reaction>
</comment>
<evidence type="ECO:0000256" key="10">
    <source>
        <dbReference type="PIRSR" id="PIRSR000193-1"/>
    </source>
</evidence>
<dbReference type="Pfam" id="PF03807">
    <property type="entry name" value="F420_oxidored"/>
    <property type="match status" value="1"/>
</dbReference>
<dbReference type="PROSITE" id="PS00521">
    <property type="entry name" value="P5CR"/>
    <property type="match status" value="1"/>
</dbReference>
<reference evidence="14" key="1">
    <citation type="submission" date="2022-04" db="EMBL/GenBank/DDBJ databases">
        <title>Desulfatitalea alkaliphila sp. nov., a novel anaerobic sulfate-reducing bacterium isolated from terrestrial mud volcano, Taman Peninsula, Russia.</title>
        <authorList>
            <person name="Khomyakova M.A."/>
            <person name="Merkel A.Y."/>
            <person name="Slobodkin A.I."/>
        </authorList>
    </citation>
    <scope>NUCLEOTIDE SEQUENCE</scope>
    <source>
        <strain evidence="14">M08but</strain>
    </source>
</reference>
<dbReference type="FunFam" id="1.10.3730.10:FF:000001">
    <property type="entry name" value="Pyrroline-5-carboxylate reductase"/>
    <property type="match status" value="1"/>
</dbReference>
<dbReference type="InterPro" id="IPR029036">
    <property type="entry name" value="P5CR_dimer"/>
</dbReference>
<comment type="pathway">
    <text evidence="8 11">Amino-acid biosynthesis; L-proline biosynthesis; L-proline from L-glutamate 5-semialdehyde: step 1/1.</text>
</comment>
<evidence type="ECO:0000256" key="5">
    <source>
        <dbReference type="ARBA" id="ARBA00022650"/>
    </source>
</evidence>